<dbReference type="Proteomes" id="UP000885832">
    <property type="component" value="Unassembled WGS sequence"/>
</dbReference>
<dbReference type="HAMAP" id="MF_00688">
    <property type="entry name" value="Leu_Phe_trans"/>
    <property type="match status" value="1"/>
</dbReference>
<accession>A0A832J910</accession>
<dbReference type="EC" id="2.3.2.6" evidence="10 15"/>
<evidence type="ECO:0000256" key="15">
    <source>
        <dbReference type="HAMAP-Rule" id="MF_00688"/>
    </source>
</evidence>
<keyword evidence="2 15" id="KW-0963">Cytoplasm</keyword>
<evidence type="ECO:0000256" key="2">
    <source>
        <dbReference type="ARBA" id="ARBA00022490"/>
    </source>
</evidence>
<comment type="catalytic activity">
    <reaction evidence="6 15">
        <text>N-terminal L-arginyl-[protein] + L-leucyl-tRNA(Leu) = N-terminal L-leucyl-L-arginyl-[protein] + tRNA(Leu) + H(+)</text>
        <dbReference type="Rhea" id="RHEA:50416"/>
        <dbReference type="Rhea" id="RHEA-COMP:9613"/>
        <dbReference type="Rhea" id="RHEA-COMP:9622"/>
        <dbReference type="Rhea" id="RHEA-COMP:12672"/>
        <dbReference type="Rhea" id="RHEA-COMP:12673"/>
        <dbReference type="ChEBI" id="CHEBI:15378"/>
        <dbReference type="ChEBI" id="CHEBI:64719"/>
        <dbReference type="ChEBI" id="CHEBI:78442"/>
        <dbReference type="ChEBI" id="CHEBI:78494"/>
        <dbReference type="ChEBI" id="CHEBI:133044"/>
        <dbReference type="EC" id="2.3.2.6"/>
    </reaction>
</comment>
<evidence type="ECO:0000313" key="16">
    <source>
        <dbReference type="EMBL" id="HHJ80742.1"/>
    </source>
</evidence>
<dbReference type="InterPro" id="IPR042221">
    <property type="entry name" value="Leu/Phe-tRNA_Trfase_N"/>
</dbReference>
<sequence>MNTSGPGLDFPPVELALAEPNGLLAVGGDLSPERLIKAYELGIFPWFSDDQPILWWSPNPRAVLFPEQLYISRSLRKTLRRGHYRITLDTAFAAVIQACAAPRPQQTDTWITPEMHTAYLQLHEMGIAHSVEAWLDDELVGGLYGLGLGQAFFGESMFGRASNASKVAFVHLTKQLQAWQFTLIDCQVSSEHLDSLGARDIERTEFIQLLQQAIQQPDKNQKWQFDKNFSPFTGPAIV</sequence>
<dbReference type="InterPro" id="IPR004616">
    <property type="entry name" value="Leu/Phe-tRNA_Trfase"/>
</dbReference>
<evidence type="ECO:0000256" key="8">
    <source>
        <dbReference type="ARBA" id="ARBA00054043"/>
    </source>
</evidence>
<dbReference type="NCBIfam" id="TIGR00667">
    <property type="entry name" value="aat"/>
    <property type="match status" value="1"/>
</dbReference>
<dbReference type="EMBL" id="DRNF01000243">
    <property type="protein sequence ID" value="HHJ80742.1"/>
    <property type="molecule type" value="Genomic_DNA"/>
</dbReference>
<dbReference type="PANTHER" id="PTHR30098:SF2">
    <property type="entry name" value="LEUCYL_PHENYLALANYL-TRNA--PROTEIN TRANSFERASE"/>
    <property type="match status" value="1"/>
</dbReference>
<comment type="caution">
    <text evidence="16">The sequence shown here is derived from an EMBL/GenBank/DDBJ whole genome shotgun (WGS) entry which is preliminary data.</text>
</comment>
<dbReference type="GO" id="GO:0005737">
    <property type="term" value="C:cytoplasm"/>
    <property type="evidence" value="ECO:0007669"/>
    <property type="project" value="UniProtKB-SubCell"/>
</dbReference>
<comment type="subcellular location">
    <subcellularLocation>
        <location evidence="1 15">Cytoplasm</location>
    </subcellularLocation>
</comment>
<evidence type="ECO:0000256" key="10">
    <source>
        <dbReference type="ARBA" id="ARBA00066767"/>
    </source>
</evidence>
<evidence type="ECO:0000256" key="11">
    <source>
        <dbReference type="ARBA" id="ARBA00074372"/>
    </source>
</evidence>
<name>A0A832J910_9GAMM</name>
<dbReference type="Gene3D" id="3.40.630.70">
    <property type="entry name" value="Leucyl/phenylalanyl-tRNA-protein transferase, C-terminal domain"/>
    <property type="match status" value="1"/>
</dbReference>
<dbReference type="Pfam" id="PF03588">
    <property type="entry name" value="Leu_Phe_trans"/>
    <property type="match status" value="1"/>
</dbReference>
<evidence type="ECO:0000256" key="5">
    <source>
        <dbReference type="ARBA" id="ARBA00050607"/>
    </source>
</evidence>
<evidence type="ECO:0000256" key="14">
    <source>
        <dbReference type="ARBA" id="ARBA00083640"/>
    </source>
</evidence>
<comment type="similarity">
    <text evidence="9 15">Belongs to the L/F-transferase family.</text>
</comment>
<evidence type="ECO:0000256" key="12">
    <source>
        <dbReference type="ARBA" id="ARBA00077136"/>
    </source>
</evidence>
<evidence type="ECO:0000256" key="3">
    <source>
        <dbReference type="ARBA" id="ARBA00022679"/>
    </source>
</evidence>
<dbReference type="SUPFAM" id="SSF55729">
    <property type="entry name" value="Acyl-CoA N-acyltransferases (Nat)"/>
    <property type="match status" value="1"/>
</dbReference>
<evidence type="ECO:0000256" key="9">
    <source>
        <dbReference type="ARBA" id="ARBA00061535"/>
    </source>
</evidence>
<dbReference type="GO" id="GO:0030163">
    <property type="term" value="P:protein catabolic process"/>
    <property type="evidence" value="ECO:0007669"/>
    <property type="project" value="UniProtKB-UniRule"/>
</dbReference>
<dbReference type="PANTHER" id="PTHR30098">
    <property type="entry name" value="LEUCYL/PHENYLALANYL-TRNA--PROTEIN TRANSFERASE"/>
    <property type="match status" value="1"/>
</dbReference>
<evidence type="ECO:0000256" key="13">
    <source>
        <dbReference type="ARBA" id="ARBA00077165"/>
    </source>
</evidence>
<dbReference type="InterPro" id="IPR016181">
    <property type="entry name" value="Acyl_CoA_acyltransferase"/>
</dbReference>
<dbReference type="FunFam" id="3.30.70.3550:FF:000001">
    <property type="entry name" value="Leucyl/phenylalanyl-tRNA--protein transferase"/>
    <property type="match status" value="1"/>
</dbReference>
<proteinExistence type="inferred from homology"/>
<gene>
    <name evidence="15" type="primary">aat</name>
    <name evidence="16" type="ORF">ENJ65_03820</name>
</gene>
<comment type="catalytic activity">
    <reaction evidence="5 15">
        <text>L-phenylalanyl-tRNA(Phe) + an N-terminal L-alpha-aminoacyl-[protein] = an N-terminal L-phenylalanyl-L-alpha-aminoacyl-[protein] + tRNA(Phe)</text>
        <dbReference type="Rhea" id="RHEA:43632"/>
        <dbReference type="Rhea" id="RHEA-COMP:9668"/>
        <dbReference type="Rhea" id="RHEA-COMP:9699"/>
        <dbReference type="Rhea" id="RHEA-COMP:10636"/>
        <dbReference type="Rhea" id="RHEA-COMP:10637"/>
        <dbReference type="ChEBI" id="CHEBI:78442"/>
        <dbReference type="ChEBI" id="CHEBI:78531"/>
        <dbReference type="ChEBI" id="CHEBI:78597"/>
        <dbReference type="ChEBI" id="CHEBI:83561"/>
        <dbReference type="EC" id="2.3.2.6"/>
    </reaction>
</comment>
<dbReference type="GO" id="GO:0008914">
    <property type="term" value="F:leucyl-tRNA--protein transferase activity"/>
    <property type="evidence" value="ECO:0007669"/>
    <property type="project" value="UniProtKB-UniRule"/>
</dbReference>
<keyword evidence="3 15" id="KW-0808">Transferase</keyword>
<comment type="catalytic activity">
    <reaction evidence="7 15">
        <text>N-terminal L-lysyl-[protein] + L-leucyl-tRNA(Leu) = N-terminal L-leucyl-L-lysyl-[protein] + tRNA(Leu) + H(+)</text>
        <dbReference type="Rhea" id="RHEA:12340"/>
        <dbReference type="Rhea" id="RHEA-COMP:9613"/>
        <dbReference type="Rhea" id="RHEA-COMP:9622"/>
        <dbReference type="Rhea" id="RHEA-COMP:12670"/>
        <dbReference type="Rhea" id="RHEA-COMP:12671"/>
        <dbReference type="ChEBI" id="CHEBI:15378"/>
        <dbReference type="ChEBI" id="CHEBI:65249"/>
        <dbReference type="ChEBI" id="CHEBI:78442"/>
        <dbReference type="ChEBI" id="CHEBI:78494"/>
        <dbReference type="ChEBI" id="CHEBI:133043"/>
        <dbReference type="EC" id="2.3.2.6"/>
    </reaction>
</comment>
<dbReference type="Gene3D" id="3.30.70.3550">
    <property type="entry name" value="Leucyl/phenylalanyl-tRNA-protein transferase, N-terminal domain"/>
    <property type="match status" value="1"/>
</dbReference>
<evidence type="ECO:0000256" key="4">
    <source>
        <dbReference type="ARBA" id="ARBA00023315"/>
    </source>
</evidence>
<dbReference type="InterPro" id="IPR042203">
    <property type="entry name" value="Leu/Phe-tRNA_Trfase_C"/>
</dbReference>
<dbReference type="FunFam" id="3.40.630.70:FF:000001">
    <property type="entry name" value="Leucyl/phenylalanyl-tRNA--protein transferase"/>
    <property type="match status" value="1"/>
</dbReference>
<evidence type="ECO:0000256" key="7">
    <source>
        <dbReference type="ARBA" id="ARBA00051538"/>
    </source>
</evidence>
<dbReference type="AlphaFoldDB" id="A0A832J910"/>
<comment type="function">
    <text evidence="8 15">Functions in the N-end rule pathway of protein degradation where it conjugates Leu, Phe and, less efficiently, Met from aminoacyl-tRNAs to the N-termini of proteins containing an N-terminal arginine or lysine.</text>
</comment>
<evidence type="ECO:0000256" key="1">
    <source>
        <dbReference type="ARBA" id="ARBA00004496"/>
    </source>
</evidence>
<keyword evidence="4 15" id="KW-0012">Acyltransferase</keyword>
<protein>
    <recommendedName>
        <fullName evidence="11 15">Leucyl/phenylalanyl-tRNA--protein transferase</fullName>
        <ecNumber evidence="10 15">2.3.2.6</ecNumber>
    </recommendedName>
    <alternativeName>
        <fullName evidence="12 15">L/F-transferase</fullName>
    </alternativeName>
    <alternativeName>
        <fullName evidence="13 15">Leucyltransferase</fullName>
    </alternativeName>
    <alternativeName>
        <fullName evidence="14 15">Phenyalanyltransferase</fullName>
    </alternativeName>
</protein>
<organism evidence="16">
    <name type="scientific">Candidatus Tenderia electrophaga</name>
    <dbReference type="NCBI Taxonomy" id="1748243"/>
    <lineage>
        <taxon>Bacteria</taxon>
        <taxon>Pseudomonadati</taxon>
        <taxon>Pseudomonadota</taxon>
        <taxon>Gammaproteobacteria</taxon>
        <taxon>Candidatus Tenderiales</taxon>
        <taxon>Candidatus Tenderiaceae</taxon>
        <taxon>Candidatus Tenderia</taxon>
    </lineage>
</organism>
<reference evidence="16" key="1">
    <citation type="journal article" date="2020" name="mSystems">
        <title>Genome- and Community-Level Interaction Insights into Carbon Utilization and Element Cycling Functions of Hydrothermarchaeota in Hydrothermal Sediment.</title>
        <authorList>
            <person name="Zhou Z."/>
            <person name="Liu Y."/>
            <person name="Xu W."/>
            <person name="Pan J."/>
            <person name="Luo Z.H."/>
            <person name="Li M."/>
        </authorList>
    </citation>
    <scope>NUCLEOTIDE SEQUENCE [LARGE SCALE GENOMIC DNA]</scope>
    <source>
        <strain evidence="16">HyVt-505</strain>
    </source>
</reference>
<evidence type="ECO:0000256" key="6">
    <source>
        <dbReference type="ARBA" id="ARBA00050652"/>
    </source>
</evidence>